<reference evidence="2 3" key="1">
    <citation type="submission" date="2012-06" db="EMBL/GenBank/DDBJ databases">
        <title>Complete sequence of Thiocystis violascens DSM 198.</title>
        <authorList>
            <consortium name="US DOE Joint Genome Institute"/>
            <person name="Lucas S."/>
            <person name="Han J."/>
            <person name="Lapidus A."/>
            <person name="Cheng J.-F."/>
            <person name="Goodwin L."/>
            <person name="Pitluck S."/>
            <person name="Peters L."/>
            <person name="Ovchinnikova G."/>
            <person name="Teshima H."/>
            <person name="Detter J.C."/>
            <person name="Han C."/>
            <person name="Tapia R."/>
            <person name="Land M."/>
            <person name="Hauser L."/>
            <person name="Kyrpides N."/>
            <person name="Ivanova N."/>
            <person name="Pagani I."/>
            <person name="Vogl K."/>
            <person name="Liu Z."/>
            <person name="Frigaard N.-U."/>
            <person name="Bryant D."/>
            <person name="Woyke T."/>
        </authorList>
    </citation>
    <scope>NUCLEOTIDE SEQUENCE [LARGE SCALE GENOMIC DNA]</scope>
    <source>
        <strain evidence="3">ATCC 17096 / DSM 198 / 6111</strain>
    </source>
</reference>
<dbReference type="KEGG" id="tvi:Thivi_1702"/>
<evidence type="ECO:0000313" key="3">
    <source>
        <dbReference type="Proteomes" id="UP000006062"/>
    </source>
</evidence>
<dbReference type="SUPFAM" id="SSF53807">
    <property type="entry name" value="Helical backbone' metal receptor"/>
    <property type="match status" value="1"/>
</dbReference>
<feature type="domain" description="Fe/B12 periplasmic-binding" evidence="1">
    <location>
        <begin position="185"/>
        <end position="373"/>
    </location>
</feature>
<dbReference type="Pfam" id="PF01497">
    <property type="entry name" value="Peripla_BP_2"/>
    <property type="match status" value="1"/>
</dbReference>
<sequence length="440" mass="48650">MRELDDITGAIVDAAVKIHMELGPGLLESVYEAVMARALERRGVHVERQKVIRFEYDGMVFEEGFRTDLIVDGRVIVEIKSLERLAPVHGKQLLTYLRLMNLPVGLLINFGAATLKEGLRRIVNNLQPSASPYLRVNQDDLTRRREQFNHRPRPPARLRFALLGLLAILCLSALPTQAAEPLPSVVSTDLCADLILLNVADPGQILSLSRQSQDPRVSPVAEAAHAYPANRGSVEDLLYLKPDIALVYLGWTARRHADLLASQGTRVIALPYPRNWSDALETTRRIAVQIGRGEVGKIKTAEAERRMRALADRTRPDRLLYLRPSGGTAGKGTYVDDLITRLGLRNLAAEQGQTGWGRFPLERLVRSPPDLFLLGYFDQARSPADSAYGRHPLLRAILDATPSISVPTGTWGCGGLELVDAAEQIVTQLDRLGRARPGQD</sequence>
<dbReference type="STRING" id="765911.Thivi_1702"/>
<evidence type="ECO:0000259" key="1">
    <source>
        <dbReference type="Pfam" id="PF01497"/>
    </source>
</evidence>
<name>I3Y9K8_THIV6</name>
<evidence type="ECO:0000313" key="2">
    <source>
        <dbReference type="EMBL" id="AFL73676.1"/>
    </source>
</evidence>
<dbReference type="NCBIfam" id="TIGR04256">
    <property type="entry name" value="GxxExxY"/>
    <property type="match status" value="1"/>
</dbReference>
<dbReference type="Gene3D" id="3.40.50.1980">
    <property type="entry name" value="Nitrogenase molybdenum iron protein domain"/>
    <property type="match status" value="2"/>
</dbReference>
<dbReference type="HOGENOM" id="CLU_622455_0_0_6"/>
<dbReference type="InterPro" id="IPR002491">
    <property type="entry name" value="ABC_transptr_periplasmic_BD"/>
</dbReference>
<protein>
    <submittedName>
        <fullName evidence="2">ABC-type Fe3+-hydroxamate transport system, periplasmic component</fullName>
    </submittedName>
</protein>
<organism evidence="2 3">
    <name type="scientific">Thiocystis violascens (strain ATCC 17096 / DSM 198 / 6111)</name>
    <name type="common">Chromatium violascens</name>
    <dbReference type="NCBI Taxonomy" id="765911"/>
    <lineage>
        <taxon>Bacteria</taxon>
        <taxon>Pseudomonadati</taxon>
        <taxon>Pseudomonadota</taxon>
        <taxon>Gammaproteobacteria</taxon>
        <taxon>Chromatiales</taxon>
        <taxon>Chromatiaceae</taxon>
        <taxon>Thiocystis</taxon>
    </lineage>
</organism>
<dbReference type="eggNOG" id="COG0614">
    <property type="taxonomic scope" value="Bacteria"/>
</dbReference>
<gene>
    <name evidence="2" type="ordered locus">Thivi_1702</name>
</gene>
<dbReference type="InterPro" id="IPR026350">
    <property type="entry name" value="GxxExxY"/>
</dbReference>
<keyword evidence="3" id="KW-1185">Reference proteome</keyword>
<dbReference type="PANTHER" id="PTHR30535:SF34">
    <property type="entry name" value="MOLYBDATE-BINDING PROTEIN MOLA"/>
    <property type="match status" value="1"/>
</dbReference>
<proteinExistence type="predicted"/>
<dbReference type="Pfam" id="PF13366">
    <property type="entry name" value="PDDEXK_3"/>
    <property type="match status" value="1"/>
</dbReference>
<dbReference type="PANTHER" id="PTHR30535">
    <property type="entry name" value="VITAMIN B12-BINDING PROTEIN"/>
    <property type="match status" value="1"/>
</dbReference>
<dbReference type="Proteomes" id="UP000006062">
    <property type="component" value="Chromosome"/>
</dbReference>
<dbReference type="GO" id="GO:0071281">
    <property type="term" value="P:cellular response to iron ion"/>
    <property type="evidence" value="ECO:0007669"/>
    <property type="project" value="TreeGrafter"/>
</dbReference>
<dbReference type="EMBL" id="CP003154">
    <property type="protein sequence ID" value="AFL73676.1"/>
    <property type="molecule type" value="Genomic_DNA"/>
</dbReference>
<accession>I3Y9K8</accession>
<dbReference type="AlphaFoldDB" id="I3Y9K8"/>
<dbReference type="InterPro" id="IPR050902">
    <property type="entry name" value="ABC_Transporter_SBP"/>
</dbReference>